<dbReference type="Pfam" id="PF13753">
    <property type="entry name" value="SWM_repeat"/>
    <property type="match status" value="1"/>
</dbReference>
<keyword evidence="2" id="KW-0677">Repeat</keyword>
<evidence type="ECO:0000256" key="2">
    <source>
        <dbReference type="ARBA" id="ARBA00022737"/>
    </source>
</evidence>
<dbReference type="InterPro" id="IPR051465">
    <property type="entry name" value="Cell_Envelope_Struct_Comp"/>
</dbReference>
<sequence>MSKRYTTRHYPCLIILFSMLMLLSSLLSSVPAASAANAPVVVSAGTDHLGKIITLQLDKPMADPAGSQAQFAVSVNGTDKQVTGVSPGSNANQILLSLASLVTYSDTPGTITVSYTKGTVAAADGTLLESFTNLGVTNNVIQLELVDYEPAATEIACADDPTGGKIVKYRLNDRMDYDDVNLAIYFTNGFFRNFADNLADYVRFYNKDTGAEVELPNILTEPVPFEGSLPDRYMEYTDWYFKQIQGRAPLGLALKSRALEPDTTYVVEVLKGFAFHTGPISSTFSFEFTTTADSQTKPYWAPGSSLTTAGLTDTSLTLEWPTAQDNHGLDYENLHYNIYQNGTLLTTVDGAINSYQVTNLTPATDYQFKVEAVDFADNLSTNNLQTTVKTTGGGTLNPLLSLNKNSAVVGADVTASGLSDPNKWVSIKVLVSVQNIVFFDAVKSNASGNYSDTFKVPEVDPGILTVVAGYDSNVASADLTVTSTAPSDILAPTWPTGNSLTASAVTRIGLTLTWSTATDNVGVTGYRIYKDGTLLDSVSGSTLSYHVTGLTAATTYTFKVEAGDAAGKWSTDGPETSATTTASGDGGGNGGDTEAPTWPANAKVTVSRNQTEATLTWPKATDNIGVTGYRIERDGVELDTVDDNTTTYDDSGLERGNNTYVWSVEARDAVGNWSTAITGQSLPGQNPLSFIADQSSLTIVSGDNSTDDGPIEGSTTVPVDPTIRIYFDRGVTTDAVWSHNKGCISLQDSTGSNVSIKVFRLGSTDSINDNLHYIFLTPTSDLTPGKTYKIIISKNMTANNGHTLGENNGNEDEVVTFTVTETSTPTVDSNSGTATVSSDQNARVSLGDDAVVDISAGALQETDAEVKIQKVASPPTAPEGAKPASDVYEFTVGGKQTYSFAKSVTLTFKFNAAAIGADETPAIHYYDESKGKWVNIGGTVSESTITVQVNHFTKYTVFAVKKTANVPVVEQSSITLNDIAVHWAENSIKELVALGAVSGYPDGSFKPDNKITRAEFVSILVKAFKLAPRKDKVFADTAEHWAKDTIATASYYGIVSGYDANTFGPNDPITREQMAAMIVKAAKLTLVTEEITFKDSGSISDWARSSMATAIKNGIINGYDDKTVRPLAYATRAEAVSVIINALSNNQQD</sequence>
<evidence type="ECO:0000256" key="3">
    <source>
        <dbReference type="SAM" id="MobiDB-lite"/>
    </source>
</evidence>
<reference evidence="8" key="1">
    <citation type="submission" date="2016-10" db="EMBL/GenBank/DDBJ databases">
        <authorList>
            <person name="Varghese N."/>
            <person name="Submissions S."/>
        </authorList>
    </citation>
    <scope>NUCLEOTIDE SEQUENCE [LARGE SCALE GENOMIC DNA]</scope>
    <source>
        <strain evidence="8">DSM 17038</strain>
    </source>
</reference>
<dbReference type="Pfam" id="PF00041">
    <property type="entry name" value="fn3"/>
    <property type="match status" value="2"/>
</dbReference>
<evidence type="ECO:0000256" key="1">
    <source>
        <dbReference type="ARBA" id="ARBA00022729"/>
    </source>
</evidence>
<evidence type="ECO:0000256" key="4">
    <source>
        <dbReference type="SAM" id="SignalP"/>
    </source>
</evidence>
<organism evidence="7 8">
    <name type="scientific">Desulfotruncus arcticus DSM 17038</name>
    <dbReference type="NCBI Taxonomy" id="1121424"/>
    <lineage>
        <taxon>Bacteria</taxon>
        <taxon>Bacillati</taxon>
        <taxon>Bacillota</taxon>
        <taxon>Clostridia</taxon>
        <taxon>Eubacteriales</taxon>
        <taxon>Desulfallaceae</taxon>
        <taxon>Desulfotruncus</taxon>
    </lineage>
</organism>
<feature type="domain" description="Fibronectin type-III" evidence="5">
    <location>
        <begin position="491"/>
        <end position="583"/>
    </location>
</feature>
<name>A0A1I2X9Q5_9FIRM</name>
<accession>A0A1I2X9Q5</accession>
<dbReference type="PROSITE" id="PS50853">
    <property type="entry name" value="FN3"/>
    <property type="match status" value="2"/>
</dbReference>
<feature type="domain" description="Fibronectin type-III" evidence="5">
    <location>
        <begin position="302"/>
        <end position="393"/>
    </location>
</feature>
<proteinExistence type="predicted"/>
<dbReference type="EMBL" id="FOOX01000016">
    <property type="protein sequence ID" value="SFH10264.1"/>
    <property type="molecule type" value="Genomic_DNA"/>
</dbReference>
<evidence type="ECO:0000313" key="7">
    <source>
        <dbReference type="EMBL" id="SFH10264.1"/>
    </source>
</evidence>
<feature type="domain" description="SLH" evidence="6">
    <location>
        <begin position="1035"/>
        <end position="1089"/>
    </location>
</feature>
<feature type="region of interest" description="Disordered" evidence="3">
    <location>
        <begin position="565"/>
        <end position="599"/>
    </location>
</feature>
<dbReference type="InterPro" id="IPR013783">
    <property type="entry name" value="Ig-like_fold"/>
</dbReference>
<feature type="domain" description="SLH" evidence="6">
    <location>
        <begin position="1090"/>
        <end position="1149"/>
    </location>
</feature>
<dbReference type="InterPro" id="IPR032812">
    <property type="entry name" value="SbsA_Ig"/>
</dbReference>
<evidence type="ECO:0000259" key="5">
    <source>
        <dbReference type="PROSITE" id="PS50853"/>
    </source>
</evidence>
<dbReference type="SUPFAM" id="SSF49265">
    <property type="entry name" value="Fibronectin type III"/>
    <property type="match status" value="3"/>
</dbReference>
<gene>
    <name evidence="7" type="ORF">SAMN05660649_03872</name>
</gene>
<dbReference type="RefSeq" id="WP_165613614.1">
    <property type="nucleotide sequence ID" value="NZ_FOOX01000016.1"/>
</dbReference>
<keyword evidence="8" id="KW-1185">Reference proteome</keyword>
<feature type="chain" id="PRO_5011475751" evidence="4">
    <location>
        <begin position="36"/>
        <end position="1149"/>
    </location>
</feature>
<dbReference type="InterPro" id="IPR001119">
    <property type="entry name" value="SLH_dom"/>
</dbReference>
<dbReference type="InterPro" id="IPR003961">
    <property type="entry name" value="FN3_dom"/>
</dbReference>
<dbReference type="InterPro" id="IPR028059">
    <property type="entry name" value="SWM_rpt"/>
</dbReference>
<feature type="domain" description="SLH" evidence="6">
    <location>
        <begin position="971"/>
        <end position="1034"/>
    </location>
</feature>
<dbReference type="InterPro" id="IPR036116">
    <property type="entry name" value="FN3_sf"/>
</dbReference>
<dbReference type="Pfam" id="PF13205">
    <property type="entry name" value="Big_5"/>
    <property type="match status" value="1"/>
</dbReference>
<protein>
    <submittedName>
        <fullName evidence="7">Repeat-containing protein</fullName>
    </submittedName>
</protein>
<feature type="signal peptide" evidence="4">
    <location>
        <begin position="1"/>
        <end position="35"/>
    </location>
</feature>
<evidence type="ECO:0000313" key="8">
    <source>
        <dbReference type="Proteomes" id="UP000199337"/>
    </source>
</evidence>
<dbReference type="STRING" id="341036.SAMN05660649_03872"/>
<dbReference type="Proteomes" id="UP000199337">
    <property type="component" value="Unassembled WGS sequence"/>
</dbReference>
<keyword evidence="1 4" id="KW-0732">Signal</keyword>
<dbReference type="Pfam" id="PF00395">
    <property type="entry name" value="SLH"/>
    <property type="match status" value="3"/>
</dbReference>
<dbReference type="PANTHER" id="PTHR43308">
    <property type="entry name" value="OUTER MEMBRANE PROTEIN ALPHA-RELATED"/>
    <property type="match status" value="1"/>
</dbReference>
<dbReference type="AlphaFoldDB" id="A0A1I2X9Q5"/>
<dbReference type="PROSITE" id="PS51272">
    <property type="entry name" value="SLH"/>
    <property type="match status" value="3"/>
</dbReference>
<dbReference type="PANTHER" id="PTHR43308:SF5">
    <property type="entry name" value="S-LAYER PROTEIN _ PEPTIDOGLYCAN ENDO-BETA-N-ACETYLGLUCOSAMINIDASE"/>
    <property type="match status" value="1"/>
</dbReference>
<evidence type="ECO:0000259" key="6">
    <source>
        <dbReference type="PROSITE" id="PS51272"/>
    </source>
</evidence>
<dbReference type="SMART" id="SM00060">
    <property type="entry name" value="FN3"/>
    <property type="match status" value="3"/>
</dbReference>
<dbReference type="CDD" id="cd00063">
    <property type="entry name" value="FN3"/>
    <property type="match status" value="2"/>
</dbReference>
<dbReference type="Gene3D" id="2.60.40.10">
    <property type="entry name" value="Immunoglobulins"/>
    <property type="match status" value="3"/>
</dbReference>